<protein>
    <recommendedName>
        <fullName evidence="7">Major facilitator superfamily (MFS) profile domain-containing protein</fullName>
    </recommendedName>
</protein>
<dbReference type="InterPro" id="IPR011701">
    <property type="entry name" value="MFS"/>
</dbReference>
<dbReference type="InterPro" id="IPR036259">
    <property type="entry name" value="MFS_trans_sf"/>
</dbReference>
<keyword evidence="9" id="KW-1185">Reference proteome</keyword>
<dbReference type="GO" id="GO:0005886">
    <property type="term" value="C:plasma membrane"/>
    <property type="evidence" value="ECO:0007669"/>
    <property type="project" value="TreeGrafter"/>
</dbReference>
<dbReference type="SUPFAM" id="SSF103473">
    <property type="entry name" value="MFS general substrate transporter"/>
    <property type="match status" value="1"/>
</dbReference>
<evidence type="ECO:0000256" key="1">
    <source>
        <dbReference type="ARBA" id="ARBA00004141"/>
    </source>
</evidence>
<evidence type="ECO:0000256" key="6">
    <source>
        <dbReference type="SAM" id="Phobius"/>
    </source>
</evidence>
<reference evidence="8 9" key="1">
    <citation type="submission" date="2019-02" db="EMBL/GenBank/DDBJ databases">
        <title>Genome sequencing of the rare red list fungi Dentipellis fragilis.</title>
        <authorList>
            <person name="Buettner E."/>
            <person name="Kellner H."/>
        </authorList>
    </citation>
    <scope>NUCLEOTIDE SEQUENCE [LARGE SCALE GENOMIC DNA]</scope>
    <source>
        <strain evidence="8 9">DSM 105465</strain>
    </source>
</reference>
<evidence type="ECO:0000256" key="4">
    <source>
        <dbReference type="ARBA" id="ARBA00023136"/>
    </source>
</evidence>
<evidence type="ECO:0000256" key="5">
    <source>
        <dbReference type="SAM" id="MobiDB-lite"/>
    </source>
</evidence>
<sequence length="692" mass="75989">MPFPAATLLQSQVTVLPCRNDLKDAWPFTRLALRVYILGGMGCNWARVHTASYTHLHILLLKMTTRVEKTRSGEPLDQVTANAARDGDLEAGRPSMDDADTVAADQDLRRESTIDKGKERVSEACAADNPNVIIVDWDGPDDPANPRNWTFRQKWAATAVVSAFTFISPVVSSAMAPASEQIAQEFGVGSTVVIAMMTSIFVLAYAFGPLILSPLSEMYGRSRVLQLANLWFLAWNLGCAFAKSAGELIVFRFLSGLGGSAPLSVSGGVIADMFTAEERGQALALYTLAPLIGPVIGPIVGAWIAELSQWQWVFRATSIADGCVQVLGVLFLRETFAPLLLERKAQKIIALMDQETRERTSVRTIYEGENRDWRKILRKSLIRPVQLFVMEPIVQLFGVYMGFVYGLLYLFITTLPSIYQGSYHESIGIAGLHYLALGIGLFFGTQIGARVLDRSYKSLTKRNGGVGKPEFRLPTMYPGTVLLPIGLIITGWTAQKHVFWIVPDIGITLVGTGVVLNMLSLQTYVIDAFTLYSASALAATTFLRSMAGFGFPLFAPTMFKALGFGKGDTILAAIAIAIAPVTPLVRSSVFVHLRHLTSDPTFGLYRCQRYRATARPFSRIPTSTSEFAPTSFSGDDCFSISAYTSVLARILTFEQPNARFHRRSKFAYSWRPPTAKPRQTQAPTSARNGGRK</sequence>
<feature type="domain" description="Major facilitator superfamily (MFS) profile" evidence="7">
    <location>
        <begin position="157"/>
        <end position="590"/>
    </location>
</feature>
<feature type="transmembrane region" description="Helical" evidence="6">
    <location>
        <begin position="188"/>
        <end position="212"/>
    </location>
</feature>
<feature type="region of interest" description="Disordered" evidence="5">
    <location>
        <begin position="71"/>
        <end position="99"/>
    </location>
</feature>
<accession>A0A4Y9Y9G3</accession>
<evidence type="ECO:0000256" key="3">
    <source>
        <dbReference type="ARBA" id="ARBA00022989"/>
    </source>
</evidence>
<keyword evidence="3 6" id="KW-1133">Transmembrane helix</keyword>
<dbReference type="CDD" id="cd17323">
    <property type="entry name" value="MFS_Tpo1_MDR_like"/>
    <property type="match status" value="1"/>
</dbReference>
<dbReference type="Pfam" id="PF07690">
    <property type="entry name" value="MFS_1"/>
    <property type="match status" value="1"/>
</dbReference>
<feature type="transmembrane region" description="Helical" evidence="6">
    <location>
        <begin position="155"/>
        <end position="176"/>
    </location>
</feature>
<feature type="transmembrane region" description="Helical" evidence="6">
    <location>
        <begin position="473"/>
        <end position="492"/>
    </location>
</feature>
<dbReference type="STRING" id="205917.A0A4Y9Y9G3"/>
<comment type="caution">
    <text evidence="8">The sequence shown here is derived from an EMBL/GenBank/DDBJ whole genome shotgun (WGS) entry which is preliminary data.</text>
</comment>
<keyword evidence="2 6" id="KW-0812">Transmembrane</keyword>
<feature type="transmembrane region" description="Helical" evidence="6">
    <location>
        <begin position="498"/>
        <end position="519"/>
    </location>
</feature>
<evidence type="ECO:0000313" key="9">
    <source>
        <dbReference type="Proteomes" id="UP000298327"/>
    </source>
</evidence>
<feature type="transmembrane region" description="Helical" evidence="6">
    <location>
        <begin position="387"/>
        <end position="412"/>
    </location>
</feature>
<feature type="region of interest" description="Disordered" evidence="5">
    <location>
        <begin position="671"/>
        <end position="692"/>
    </location>
</feature>
<feature type="transmembrane region" description="Helical" evidence="6">
    <location>
        <begin position="432"/>
        <end position="452"/>
    </location>
</feature>
<dbReference type="EMBL" id="SEOQ01000667">
    <property type="protein sequence ID" value="TFY58660.1"/>
    <property type="molecule type" value="Genomic_DNA"/>
</dbReference>
<dbReference type="InterPro" id="IPR020846">
    <property type="entry name" value="MFS_dom"/>
</dbReference>
<dbReference type="PANTHER" id="PTHR23502:SF60">
    <property type="entry name" value="MAJOR FACILITATOR SUPERFAMILY (MFS) PROFILE DOMAIN-CONTAINING PROTEIN-RELATED"/>
    <property type="match status" value="1"/>
</dbReference>
<dbReference type="Proteomes" id="UP000298327">
    <property type="component" value="Unassembled WGS sequence"/>
</dbReference>
<name>A0A4Y9Y9G3_9AGAM</name>
<dbReference type="GO" id="GO:0022857">
    <property type="term" value="F:transmembrane transporter activity"/>
    <property type="evidence" value="ECO:0007669"/>
    <property type="project" value="InterPro"/>
</dbReference>
<comment type="subcellular location">
    <subcellularLocation>
        <location evidence="1">Membrane</location>
        <topology evidence="1">Multi-pass membrane protein</topology>
    </subcellularLocation>
</comment>
<feature type="transmembrane region" description="Helical" evidence="6">
    <location>
        <begin position="224"/>
        <end position="243"/>
    </location>
</feature>
<keyword evidence="4 6" id="KW-0472">Membrane</keyword>
<dbReference type="PANTHER" id="PTHR23502">
    <property type="entry name" value="MAJOR FACILITATOR SUPERFAMILY"/>
    <property type="match status" value="1"/>
</dbReference>
<feature type="transmembrane region" description="Helical" evidence="6">
    <location>
        <begin position="283"/>
        <end position="304"/>
    </location>
</feature>
<dbReference type="Gene3D" id="1.20.1250.20">
    <property type="entry name" value="MFS general substrate transporter like domains"/>
    <property type="match status" value="1"/>
</dbReference>
<evidence type="ECO:0000259" key="7">
    <source>
        <dbReference type="PROSITE" id="PS50850"/>
    </source>
</evidence>
<proteinExistence type="predicted"/>
<dbReference type="AlphaFoldDB" id="A0A4Y9Y9G3"/>
<evidence type="ECO:0000256" key="2">
    <source>
        <dbReference type="ARBA" id="ARBA00022692"/>
    </source>
</evidence>
<feature type="compositionally biased region" description="Polar residues" evidence="5">
    <location>
        <begin position="677"/>
        <end position="692"/>
    </location>
</feature>
<feature type="transmembrane region" description="Helical" evidence="6">
    <location>
        <begin position="531"/>
        <end position="555"/>
    </location>
</feature>
<evidence type="ECO:0000313" key="8">
    <source>
        <dbReference type="EMBL" id="TFY58660.1"/>
    </source>
</evidence>
<dbReference type="OrthoDB" id="6770063at2759"/>
<feature type="transmembrane region" description="Helical" evidence="6">
    <location>
        <begin position="567"/>
        <end position="585"/>
    </location>
</feature>
<dbReference type="FunFam" id="1.20.1250.20:FF:000011">
    <property type="entry name" value="MFS multidrug transporter, putative"/>
    <property type="match status" value="1"/>
</dbReference>
<feature type="transmembrane region" description="Helical" evidence="6">
    <location>
        <begin position="249"/>
        <end position="271"/>
    </location>
</feature>
<gene>
    <name evidence="8" type="ORF">EVG20_g8062</name>
</gene>
<organism evidence="8 9">
    <name type="scientific">Dentipellis fragilis</name>
    <dbReference type="NCBI Taxonomy" id="205917"/>
    <lineage>
        <taxon>Eukaryota</taxon>
        <taxon>Fungi</taxon>
        <taxon>Dikarya</taxon>
        <taxon>Basidiomycota</taxon>
        <taxon>Agaricomycotina</taxon>
        <taxon>Agaricomycetes</taxon>
        <taxon>Russulales</taxon>
        <taxon>Hericiaceae</taxon>
        <taxon>Dentipellis</taxon>
    </lineage>
</organism>
<dbReference type="PROSITE" id="PS50850">
    <property type="entry name" value="MFS"/>
    <property type="match status" value="1"/>
</dbReference>